<keyword evidence="2" id="KW-1185">Reference proteome</keyword>
<dbReference type="Proteomes" id="UP000789901">
    <property type="component" value="Unassembled WGS sequence"/>
</dbReference>
<gene>
    <name evidence="1" type="ORF">GMARGA_LOCUS34345</name>
</gene>
<dbReference type="EMBL" id="CAJVQB010059955">
    <property type="protein sequence ID" value="CAG8839212.1"/>
    <property type="molecule type" value="Genomic_DNA"/>
</dbReference>
<sequence>MEATMSADNNYNIRKNTTRLKSLMIIKEEWMVLEELIMILALFAKITELLGSSNYSTLSFMWPAITTLTRNCEPLSMNISNEELDLINMLTIFEEEEEENIVDLDDDLEIITMADGSKFKFSQSQNMDCLVEKVKESLYKALSHYWNAPFNCSLIAMLLDPH</sequence>
<feature type="non-terminal residue" evidence="1">
    <location>
        <position position="162"/>
    </location>
</feature>
<evidence type="ECO:0000313" key="1">
    <source>
        <dbReference type="EMBL" id="CAG8839212.1"/>
    </source>
</evidence>
<reference evidence="1 2" key="1">
    <citation type="submission" date="2021-06" db="EMBL/GenBank/DDBJ databases">
        <authorList>
            <person name="Kallberg Y."/>
            <person name="Tangrot J."/>
            <person name="Rosling A."/>
        </authorList>
    </citation>
    <scope>NUCLEOTIDE SEQUENCE [LARGE SCALE GENOMIC DNA]</scope>
    <source>
        <strain evidence="1 2">120-4 pot B 10/14</strain>
    </source>
</reference>
<accession>A0ABN7WRS0</accession>
<comment type="caution">
    <text evidence="1">The sequence shown here is derived from an EMBL/GenBank/DDBJ whole genome shotgun (WGS) entry which is preliminary data.</text>
</comment>
<proteinExistence type="predicted"/>
<evidence type="ECO:0000313" key="2">
    <source>
        <dbReference type="Proteomes" id="UP000789901"/>
    </source>
</evidence>
<protein>
    <submittedName>
        <fullName evidence="1">28333_t:CDS:1</fullName>
    </submittedName>
</protein>
<name>A0ABN7WRS0_GIGMA</name>
<organism evidence="1 2">
    <name type="scientific">Gigaspora margarita</name>
    <dbReference type="NCBI Taxonomy" id="4874"/>
    <lineage>
        <taxon>Eukaryota</taxon>
        <taxon>Fungi</taxon>
        <taxon>Fungi incertae sedis</taxon>
        <taxon>Mucoromycota</taxon>
        <taxon>Glomeromycotina</taxon>
        <taxon>Glomeromycetes</taxon>
        <taxon>Diversisporales</taxon>
        <taxon>Gigasporaceae</taxon>
        <taxon>Gigaspora</taxon>
    </lineage>
</organism>